<feature type="domain" description="Liprin-beta-1/2 coiled-coil" evidence="3">
    <location>
        <begin position="37"/>
        <end position="91"/>
    </location>
</feature>
<reference evidence="4 5" key="1">
    <citation type="journal article" date="2022" name="Allergy">
        <title>Genome assembly and annotation of Periplaneta americana reveal a comprehensive cockroach allergen profile.</title>
        <authorList>
            <person name="Wang L."/>
            <person name="Xiong Q."/>
            <person name="Saelim N."/>
            <person name="Wang L."/>
            <person name="Nong W."/>
            <person name="Wan A.T."/>
            <person name="Shi M."/>
            <person name="Liu X."/>
            <person name="Cao Q."/>
            <person name="Hui J.H.L."/>
            <person name="Sookrung N."/>
            <person name="Leung T.F."/>
            <person name="Tungtrongchitr A."/>
            <person name="Tsui S.K.W."/>
        </authorList>
    </citation>
    <scope>NUCLEOTIDE SEQUENCE [LARGE SCALE GENOMIC DNA]</scope>
    <source>
        <strain evidence="4">PWHHKU_190912</strain>
    </source>
</reference>
<accession>A0ABQ8THB5</accession>
<proteinExistence type="predicted"/>
<organism evidence="4 5">
    <name type="scientific">Periplaneta americana</name>
    <name type="common">American cockroach</name>
    <name type="synonym">Blatta americana</name>
    <dbReference type="NCBI Taxonomy" id="6978"/>
    <lineage>
        <taxon>Eukaryota</taxon>
        <taxon>Metazoa</taxon>
        <taxon>Ecdysozoa</taxon>
        <taxon>Arthropoda</taxon>
        <taxon>Hexapoda</taxon>
        <taxon>Insecta</taxon>
        <taxon>Pterygota</taxon>
        <taxon>Neoptera</taxon>
        <taxon>Polyneoptera</taxon>
        <taxon>Dictyoptera</taxon>
        <taxon>Blattodea</taxon>
        <taxon>Blattoidea</taxon>
        <taxon>Blattidae</taxon>
        <taxon>Blattinae</taxon>
        <taxon>Periplaneta</taxon>
    </lineage>
</organism>
<dbReference type="Proteomes" id="UP001148838">
    <property type="component" value="Unassembled WGS sequence"/>
</dbReference>
<keyword evidence="5" id="KW-1185">Reference proteome</keyword>
<dbReference type="EMBL" id="JAJSOF020000009">
    <property type="protein sequence ID" value="KAJ4446019.1"/>
    <property type="molecule type" value="Genomic_DNA"/>
</dbReference>
<feature type="compositionally biased region" description="Low complexity" evidence="2">
    <location>
        <begin position="212"/>
        <end position="241"/>
    </location>
</feature>
<keyword evidence="1" id="KW-0677">Repeat</keyword>
<sequence length="366" mass="40339">MRIDAGARFRAQKSLGALQRKGKRQTKEQPPSGSDVEERLRRLEADKDSLQLQVTVLTEQIEVQTDKIADLEKLLDEKKRQLASAEDVLQRVRGNNKDIFAARKEEIISIFRSQLVLLIDKPKRGGPETSNDDNTARRFFENPQLQPILRALEMLSRSSLETQKLELLSAMSELKLQQAALERDNLELRDRLGEERRRNKPPVIPRTALLASSTPVSSQQPSQLLGGVSPSPSPVSSLSEGSPRRLGNHPNSVEDFKDIPAPRTPPANYRRKVDHYGSLPRQRATTNGTAVSPMDGLSPSPSAAGMRKGVAFGKGLVSSFLPFQHPHHQVARAKVSAPDKSCSTPNLGDLKSGTCCANGRTVQCLN</sequence>
<dbReference type="PANTHER" id="PTHR12587">
    <property type="entry name" value="LAR INTERACTING PROTEIN LIP -RELATED PROTEIN"/>
    <property type="match status" value="1"/>
</dbReference>
<evidence type="ECO:0000313" key="4">
    <source>
        <dbReference type="EMBL" id="KAJ4446019.1"/>
    </source>
</evidence>
<dbReference type="InterPro" id="IPR029515">
    <property type="entry name" value="Liprin"/>
</dbReference>
<gene>
    <name evidence="4" type="ORF">ANN_12705</name>
</gene>
<feature type="region of interest" description="Disordered" evidence="2">
    <location>
        <begin position="13"/>
        <end position="37"/>
    </location>
</feature>
<evidence type="ECO:0000313" key="5">
    <source>
        <dbReference type="Proteomes" id="UP001148838"/>
    </source>
</evidence>
<comment type="caution">
    <text evidence="4">The sequence shown here is derived from an EMBL/GenBank/DDBJ whole genome shotgun (WGS) entry which is preliminary data.</text>
</comment>
<protein>
    <recommendedName>
        <fullName evidence="3">Liprin-beta-1/2 coiled-coil domain-containing protein</fullName>
    </recommendedName>
</protein>
<evidence type="ECO:0000256" key="2">
    <source>
        <dbReference type="SAM" id="MobiDB-lite"/>
    </source>
</evidence>
<evidence type="ECO:0000259" key="3">
    <source>
        <dbReference type="Pfam" id="PF26022"/>
    </source>
</evidence>
<dbReference type="Pfam" id="PF26022">
    <property type="entry name" value="CC_Liprin_beta"/>
    <property type="match status" value="1"/>
</dbReference>
<evidence type="ECO:0000256" key="1">
    <source>
        <dbReference type="ARBA" id="ARBA00022737"/>
    </source>
</evidence>
<name>A0ABQ8THB5_PERAM</name>
<dbReference type="InterPro" id="IPR058914">
    <property type="entry name" value="LIPB1/2_CC"/>
</dbReference>
<dbReference type="PANTHER" id="PTHR12587:SF14">
    <property type="entry name" value="AT31531P"/>
    <property type="match status" value="1"/>
</dbReference>
<feature type="region of interest" description="Disordered" evidence="2">
    <location>
        <begin position="192"/>
        <end position="301"/>
    </location>
</feature>